<keyword evidence="1" id="KW-0472">Membrane</keyword>
<evidence type="ECO:0000313" key="2">
    <source>
        <dbReference type="EMBL" id="KAL2319425.1"/>
    </source>
</evidence>
<keyword evidence="1" id="KW-1133">Transmembrane helix</keyword>
<gene>
    <name evidence="2" type="ORF">Fmac_028394</name>
</gene>
<keyword evidence="1" id="KW-0812">Transmembrane</keyword>
<dbReference type="Proteomes" id="UP001603857">
    <property type="component" value="Unassembled WGS sequence"/>
</dbReference>
<keyword evidence="3" id="KW-1185">Reference proteome</keyword>
<comment type="caution">
    <text evidence="2">The sequence shown here is derived from an EMBL/GenBank/DDBJ whole genome shotgun (WGS) entry which is preliminary data.</text>
</comment>
<dbReference type="EMBL" id="JBGMDY010000010">
    <property type="protein sequence ID" value="KAL2319425.1"/>
    <property type="molecule type" value="Genomic_DNA"/>
</dbReference>
<protein>
    <submittedName>
        <fullName evidence="2">Uncharacterized protein</fullName>
    </submittedName>
</protein>
<evidence type="ECO:0000313" key="3">
    <source>
        <dbReference type="Proteomes" id="UP001603857"/>
    </source>
</evidence>
<evidence type="ECO:0000256" key="1">
    <source>
        <dbReference type="SAM" id="Phobius"/>
    </source>
</evidence>
<organism evidence="2 3">
    <name type="scientific">Flemingia macrophylla</name>
    <dbReference type="NCBI Taxonomy" id="520843"/>
    <lineage>
        <taxon>Eukaryota</taxon>
        <taxon>Viridiplantae</taxon>
        <taxon>Streptophyta</taxon>
        <taxon>Embryophyta</taxon>
        <taxon>Tracheophyta</taxon>
        <taxon>Spermatophyta</taxon>
        <taxon>Magnoliopsida</taxon>
        <taxon>eudicotyledons</taxon>
        <taxon>Gunneridae</taxon>
        <taxon>Pentapetalae</taxon>
        <taxon>rosids</taxon>
        <taxon>fabids</taxon>
        <taxon>Fabales</taxon>
        <taxon>Fabaceae</taxon>
        <taxon>Papilionoideae</taxon>
        <taxon>50 kb inversion clade</taxon>
        <taxon>NPAAA clade</taxon>
        <taxon>indigoferoid/millettioid clade</taxon>
        <taxon>Phaseoleae</taxon>
        <taxon>Flemingia</taxon>
    </lineage>
</organism>
<reference evidence="2 3" key="1">
    <citation type="submission" date="2024-08" db="EMBL/GenBank/DDBJ databases">
        <title>Insights into the chromosomal genome structure of Flemingia macrophylla.</title>
        <authorList>
            <person name="Ding Y."/>
            <person name="Zhao Y."/>
            <person name="Bi W."/>
            <person name="Wu M."/>
            <person name="Zhao G."/>
            <person name="Gong Y."/>
            <person name="Li W."/>
            <person name="Zhang P."/>
        </authorList>
    </citation>
    <scope>NUCLEOTIDE SEQUENCE [LARGE SCALE GENOMIC DNA]</scope>
    <source>
        <strain evidence="2">DYQJB</strain>
        <tissue evidence="2">Leaf</tissue>
    </source>
</reference>
<name>A0ABD1L7C5_9FABA</name>
<sequence>MASPATSYSLHCLKLLIAVLFIFFLSLLPSKSVGIPLNGVLGGIPWVEDEGISHLTPCLRASRRNDPVINPINPGSGYSSLVNLGVIKLHEAL</sequence>
<proteinExistence type="predicted"/>
<accession>A0ABD1L7C5</accession>
<feature type="transmembrane region" description="Helical" evidence="1">
    <location>
        <begin position="6"/>
        <end position="28"/>
    </location>
</feature>
<dbReference type="AlphaFoldDB" id="A0ABD1L7C5"/>